<feature type="transmembrane region" description="Helical" evidence="8">
    <location>
        <begin position="252"/>
        <end position="271"/>
    </location>
</feature>
<keyword evidence="7 8" id="KW-0472">Membrane</keyword>
<proteinExistence type="inferred from homology"/>
<evidence type="ECO:0000313" key="10">
    <source>
        <dbReference type="Proteomes" id="UP001525890"/>
    </source>
</evidence>
<comment type="function">
    <text evidence="8">Required for H(+) efflux immediately after light irradiation to form a rapid H(+) concentration gradient across the thylakoid membranes. Together with PxcL, contributes to transient H(+) uptake following dark to light transition.</text>
</comment>
<dbReference type="Proteomes" id="UP001525890">
    <property type="component" value="Unassembled WGS sequence"/>
</dbReference>
<dbReference type="HAMAP" id="MF_01308">
    <property type="entry name" value="CemA_PxcA"/>
    <property type="match status" value="1"/>
</dbReference>
<name>A0ABT2MQW6_9CYAN</name>
<dbReference type="Pfam" id="PF03040">
    <property type="entry name" value="CemA"/>
    <property type="match status" value="1"/>
</dbReference>
<evidence type="ECO:0000256" key="4">
    <source>
        <dbReference type="ARBA" id="ARBA00022781"/>
    </source>
</evidence>
<keyword evidence="2 8" id="KW-0813">Transport</keyword>
<dbReference type="RefSeq" id="WP_368006536.1">
    <property type="nucleotide sequence ID" value="NZ_JAMXFF010000014.1"/>
</dbReference>
<evidence type="ECO:0000256" key="1">
    <source>
        <dbReference type="ARBA" id="ARBA00004141"/>
    </source>
</evidence>
<dbReference type="PANTHER" id="PTHR33650:SF2">
    <property type="entry name" value="CHLOROPLAST ENVELOPE MEMBRANE PROTEIN"/>
    <property type="match status" value="1"/>
</dbReference>
<keyword evidence="10" id="KW-1185">Reference proteome</keyword>
<evidence type="ECO:0000256" key="7">
    <source>
        <dbReference type="ARBA" id="ARBA00023136"/>
    </source>
</evidence>
<evidence type="ECO:0000256" key="5">
    <source>
        <dbReference type="ARBA" id="ARBA00022989"/>
    </source>
</evidence>
<evidence type="ECO:0000313" key="9">
    <source>
        <dbReference type="EMBL" id="MCT7966917.1"/>
    </source>
</evidence>
<keyword evidence="8" id="KW-0997">Cell inner membrane</keyword>
<keyword evidence="6 8" id="KW-0406">Ion transport</keyword>
<evidence type="ECO:0000256" key="2">
    <source>
        <dbReference type="ARBA" id="ARBA00022448"/>
    </source>
</evidence>
<keyword evidence="4 8" id="KW-0375">Hydrogen ion transport</keyword>
<dbReference type="PANTHER" id="PTHR33650">
    <property type="entry name" value="CHLOROPLAST ENVELOPE MEMBRANE PROTEIN-RELATED"/>
    <property type="match status" value="1"/>
</dbReference>
<accession>A0ABT2MQW6</accession>
<reference evidence="9 10" key="1">
    <citation type="journal article" date="2022" name="Front. Microbiol.">
        <title>High genomic differentiation and limited gene flow indicate recent cryptic speciation within the genus Laspinema (cyanobacteria).</title>
        <authorList>
            <person name="Stanojkovic A."/>
            <person name="Skoupy S."/>
            <person name="Skaloud P."/>
            <person name="Dvorak P."/>
        </authorList>
    </citation>
    <scope>NUCLEOTIDE SEQUENCE [LARGE SCALE GENOMIC DNA]</scope>
    <source>
        <strain evidence="9 10">D2a</strain>
    </source>
</reference>
<evidence type="ECO:0000256" key="3">
    <source>
        <dbReference type="ARBA" id="ARBA00022692"/>
    </source>
</evidence>
<gene>
    <name evidence="8" type="primary">pxcA</name>
    <name evidence="9" type="ORF">NG799_11285</name>
</gene>
<feature type="transmembrane region" description="Helical" evidence="8">
    <location>
        <begin position="453"/>
        <end position="472"/>
    </location>
</feature>
<evidence type="ECO:0000256" key="6">
    <source>
        <dbReference type="ARBA" id="ARBA00023065"/>
    </source>
</evidence>
<protein>
    <recommendedName>
        <fullName evidence="8">Proton extrusion protein PxcA</fullName>
    </recommendedName>
</protein>
<organism evidence="9 10">
    <name type="scientific">Laspinema palackyanum D2a</name>
    <dbReference type="NCBI Taxonomy" id="2953684"/>
    <lineage>
        <taxon>Bacteria</taxon>
        <taxon>Bacillati</taxon>
        <taxon>Cyanobacteriota</taxon>
        <taxon>Cyanophyceae</taxon>
        <taxon>Oscillatoriophycideae</taxon>
        <taxon>Oscillatoriales</taxon>
        <taxon>Laspinemataceae</taxon>
        <taxon>Laspinema</taxon>
        <taxon>Laspinema palackyanum</taxon>
    </lineage>
</organism>
<sequence>MKKHKYSSNQTGFFTSVKQWLIETPNRSLELAYQAAVNIQEIEKKYFNSQRISPENSSYGQNVFSVHEADLKRNLSIIKLRLREFRNSRSFVEIYKQSKLGDRPFDDSIPVRVVSSEDNGLSDPEFGLSQPSQSLILDKLSFIDEVTAKYTRNRVQSTPSALPTTRTLAESNPLDVQKSGRLKGKKQPSPLVEEMIPDSQAETKEIGSLAGQTSFLPRSILRTLDRLKRELDPKAEDEVVQEFRLSKTKTIVSIKFILLLILIPLLTQQVAKNFFVGPIYDRLIGSQAEIFLNVDMKEEALMELTQFHEMLEFEELLATQLENLEGPEREELKFIGRIPQHLSEEDVEQQIKLKALEVAKRYTYRSSDAIKNIFSDLFSFAAFGLVIYNSRREIESLKSFIDDIVYGLSDSAKAFIIILFTDIFVGFHSPHGWEIVLEGISRHLGLPESRDFIYLFIATFPVILDTVFKYWIFRYLNRISPSAVATYRNMNE</sequence>
<dbReference type="NCBIfam" id="NF002703">
    <property type="entry name" value="PRK02507.1-1"/>
    <property type="match status" value="1"/>
</dbReference>
<keyword evidence="3 8" id="KW-0812">Transmembrane</keyword>
<dbReference type="EMBL" id="JAMXFF010000014">
    <property type="protein sequence ID" value="MCT7966917.1"/>
    <property type="molecule type" value="Genomic_DNA"/>
</dbReference>
<evidence type="ECO:0000256" key="8">
    <source>
        <dbReference type="HAMAP-Rule" id="MF_01308"/>
    </source>
</evidence>
<comment type="similarity">
    <text evidence="8">Belongs to the CemA family.</text>
</comment>
<keyword evidence="8" id="KW-1003">Cell membrane</keyword>
<comment type="caution">
    <text evidence="9">The sequence shown here is derived from an EMBL/GenBank/DDBJ whole genome shotgun (WGS) entry which is preliminary data.</text>
</comment>
<keyword evidence="5 8" id="KW-1133">Transmembrane helix</keyword>
<dbReference type="InterPro" id="IPR004282">
    <property type="entry name" value="CemA"/>
</dbReference>
<comment type="subcellular location">
    <subcellularLocation>
        <location evidence="8">Cell inner membrane</location>
        <topology evidence="8">Multi-pass membrane protein</topology>
    </subcellularLocation>
    <subcellularLocation>
        <location evidence="1">Membrane</location>
        <topology evidence="1">Multi-pass membrane protein</topology>
    </subcellularLocation>
</comment>